<evidence type="ECO:0000313" key="2">
    <source>
        <dbReference type="EMBL" id="RKO85197.1"/>
    </source>
</evidence>
<accession>A0A4V1IQ37</accession>
<keyword evidence="3" id="KW-1185">Reference proteome</keyword>
<gene>
    <name evidence="2" type="ORF">BDK51DRAFT_52476</name>
</gene>
<evidence type="ECO:0000313" key="3">
    <source>
        <dbReference type="Proteomes" id="UP000269721"/>
    </source>
</evidence>
<name>A0A4V1IQ37_9FUNG</name>
<dbReference type="EMBL" id="KZ999313">
    <property type="protein sequence ID" value="RKO85197.1"/>
    <property type="molecule type" value="Genomic_DNA"/>
</dbReference>
<feature type="compositionally biased region" description="Basic and acidic residues" evidence="1">
    <location>
        <begin position="113"/>
        <end position="127"/>
    </location>
</feature>
<dbReference type="AlphaFoldDB" id="A0A4V1IQ37"/>
<organism evidence="2 3">
    <name type="scientific">Blyttiomyces helicus</name>
    <dbReference type="NCBI Taxonomy" id="388810"/>
    <lineage>
        <taxon>Eukaryota</taxon>
        <taxon>Fungi</taxon>
        <taxon>Fungi incertae sedis</taxon>
        <taxon>Chytridiomycota</taxon>
        <taxon>Chytridiomycota incertae sedis</taxon>
        <taxon>Chytridiomycetes</taxon>
        <taxon>Chytridiomycetes incertae sedis</taxon>
        <taxon>Blyttiomyces</taxon>
    </lineage>
</organism>
<evidence type="ECO:0000256" key="1">
    <source>
        <dbReference type="SAM" id="MobiDB-lite"/>
    </source>
</evidence>
<reference evidence="3" key="1">
    <citation type="journal article" date="2018" name="Nat. Microbiol.">
        <title>Leveraging single-cell genomics to expand the fungal tree of life.</title>
        <authorList>
            <person name="Ahrendt S.R."/>
            <person name="Quandt C.A."/>
            <person name="Ciobanu D."/>
            <person name="Clum A."/>
            <person name="Salamov A."/>
            <person name="Andreopoulos B."/>
            <person name="Cheng J.F."/>
            <person name="Woyke T."/>
            <person name="Pelin A."/>
            <person name="Henrissat B."/>
            <person name="Reynolds N.K."/>
            <person name="Benny G.L."/>
            <person name="Smith M.E."/>
            <person name="James T.Y."/>
            <person name="Grigoriev I.V."/>
        </authorList>
    </citation>
    <scope>NUCLEOTIDE SEQUENCE [LARGE SCALE GENOMIC DNA]</scope>
</reference>
<dbReference type="Proteomes" id="UP000269721">
    <property type="component" value="Unassembled WGS sequence"/>
</dbReference>
<feature type="compositionally biased region" description="Basic and acidic residues" evidence="1">
    <location>
        <begin position="61"/>
        <end position="106"/>
    </location>
</feature>
<protein>
    <submittedName>
        <fullName evidence="2">Uncharacterized protein</fullName>
    </submittedName>
</protein>
<sequence>MRLRNVVLLFSLVDTVPFSPFPLANSREPLSQTSSSDEDDGKVEFITEFGLEEDDDNSSAKSEKGGQEDWGKVDEWGRLRREKEEQSEERSREDARGREKRRDNPERAYGVESLERFSKGSRESSFR</sequence>
<proteinExistence type="predicted"/>
<feature type="region of interest" description="Disordered" evidence="1">
    <location>
        <begin position="19"/>
        <end position="127"/>
    </location>
</feature>